<accession>A0A7Y0U0K6</accession>
<dbReference type="SMART" id="SM00304">
    <property type="entry name" value="HAMP"/>
    <property type="match status" value="1"/>
</dbReference>
<keyword evidence="11 12" id="KW-1133">Transmembrane helix</keyword>
<dbReference type="GO" id="GO:0000155">
    <property type="term" value="F:phosphorelay sensor kinase activity"/>
    <property type="evidence" value="ECO:0007669"/>
    <property type="project" value="InterPro"/>
</dbReference>
<dbReference type="SUPFAM" id="SSF47384">
    <property type="entry name" value="Homodimeric domain of signal transducing histidine kinase"/>
    <property type="match status" value="1"/>
</dbReference>
<evidence type="ECO:0000313" key="15">
    <source>
        <dbReference type="EMBL" id="NMW64736.1"/>
    </source>
</evidence>
<evidence type="ECO:0000256" key="12">
    <source>
        <dbReference type="SAM" id="Phobius"/>
    </source>
</evidence>
<keyword evidence="5" id="KW-0597">Phosphoprotein</keyword>
<dbReference type="EMBL" id="JABCUR010000003">
    <property type="protein sequence ID" value="NMW64736.1"/>
    <property type="molecule type" value="Genomic_DNA"/>
</dbReference>
<dbReference type="InterPro" id="IPR003594">
    <property type="entry name" value="HATPase_dom"/>
</dbReference>
<feature type="domain" description="HAMP" evidence="14">
    <location>
        <begin position="194"/>
        <end position="237"/>
    </location>
</feature>
<dbReference type="PROSITE" id="PS50109">
    <property type="entry name" value="HIS_KIN"/>
    <property type="match status" value="1"/>
</dbReference>
<dbReference type="PANTHER" id="PTHR44936:SF10">
    <property type="entry name" value="SENSOR PROTEIN RSTB"/>
    <property type="match status" value="1"/>
</dbReference>
<dbReference type="PROSITE" id="PS50885">
    <property type="entry name" value="HAMP"/>
    <property type="match status" value="1"/>
</dbReference>
<dbReference type="InterPro" id="IPR036097">
    <property type="entry name" value="HisK_dim/P_sf"/>
</dbReference>
<comment type="subcellular location">
    <subcellularLocation>
        <location evidence="2">Cell membrane</location>
        <topology evidence="2">Multi-pass membrane protein</topology>
    </subcellularLocation>
</comment>
<sequence>MGSVKLPRVGLKFPLSLVIGRYFLYVLLGALFAMAVPWSVFTWQLNTGAVLPANYAEKHLAEVKNRLAIRESFKAEEIPSAYRYALWDENGSLVAADMDEVQRKIARYLVFSPRKTPETVSYPGGNFVSFSLAKGNKCVLSYHLMPQWANKNLRDGLPNPQNLYLIATVAGLTAIVGVTAWRAGLVLGKKMRPLTEVARAVGRQDFTQTVSTSNVVEIDRVLRAMEQMRDSLYTSLTRQQETERQIREQLAALAHDLKTPLTVVLGNMELLAEDAAAGKLGAEQAQCLQAARDSALIISEFVNVIVQTTLGQSQGLDIRPIALGKWLEQLEHQAQNLSATRGITLETSRCPVLTKLLATSTDKPQFKGDALALQRAVLNLVDNACEHSRGQQVRLKFSVSNEAAFLVICVEDDGVGFSALALQRGCERFFRDDVSRGTTRGAAHFGLGLAVASDVIAKHGGTIALSNREDRPGQIRGARVELSWPLMNPIEPLDADECSAEITRLRRL</sequence>
<dbReference type="SMART" id="SM00388">
    <property type="entry name" value="HisKA"/>
    <property type="match status" value="1"/>
</dbReference>
<reference evidence="15 16" key="1">
    <citation type="submission" date="2020-04" db="EMBL/GenBank/DDBJ databases">
        <title>Antimicrobial susceptibility and clonality of vaginal-derived multi-drug resistant Mobiluncus isolates in China.</title>
        <authorList>
            <person name="Zhang X."/>
        </authorList>
    </citation>
    <scope>NUCLEOTIDE SEQUENCE [LARGE SCALE GENOMIC DNA]</scope>
    <source>
        <strain evidence="15 16">13</strain>
    </source>
</reference>
<organism evidence="15 16">
    <name type="scientific">Mobiluncus mulieris</name>
    <dbReference type="NCBI Taxonomy" id="2052"/>
    <lineage>
        <taxon>Bacteria</taxon>
        <taxon>Bacillati</taxon>
        <taxon>Actinomycetota</taxon>
        <taxon>Actinomycetes</taxon>
        <taxon>Actinomycetales</taxon>
        <taxon>Actinomycetaceae</taxon>
        <taxon>Mobiluncus</taxon>
    </lineage>
</organism>
<comment type="catalytic activity">
    <reaction evidence="1">
        <text>ATP + protein L-histidine = ADP + protein N-phospho-L-histidine.</text>
        <dbReference type="EC" id="2.7.13.3"/>
    </reaction>
</comment>
<dbReference type="SMART" id="SM00387">
    <property type="entry name" value="HATPase_c"/>
    <property type="match status" value="1"/>
</dbReference>
<protein>
    <recommendedName>
        <fullName evidence="3">histidine kinase</fullName>
        <ecNumber evidence="3">2.7.13.3</ecNumber>
    </recommendedName>
</protein>
<keyword evidence="9 15" id="KW-0418">Kinase</keyword>
<dbReference type="Gene3D" id="3.30.565.10">
    <property type="entry name" value="Histidine kinase-like ATPase, C-terminal domain"/>
    <property type="match status" value="1"/>
</dbReference>
<dbReference type="RefSeq" id="WP_169771742.1">
    <property type="nucleotide sequence ID" value="NZ_JABCUR010000003.1"/>
</dbReference>
<dbReference type="InterPro" id="IPR005467">
    <property type="entry name" value="His_kinase_dom"/>
</dbReference>
<dbReference type="Gene3D" id="1.10.287.130">
    <property type="match status" value="1"/>
</dbReference>
<dbReference type="Gene3D" id="6.10.340.10">
    <property type="match status" value="1"/>
</dbReference>
<gene>
    <name evidence="15" type="ORF">HHJ78_04140</name>
</gene>
<evidence type="ECO:0000256" key="10">
    <source>
        <dbReference type="ARBA" id="ARBA00022840"/>
    </source>
</evidence>
<feature type="domain" description="Histidine kinase" evidence="13">
    <location>
        <begin position="252"/>
        <end position="488"/>
    </location>
</feature>
<feature type="transmembrane region" description="Helical" evidence="12">
    <location>
        <begin position="163"/>
        <end position="183"/>
    </location>
</feature>
<dbReference type="PRINTS" id="PR01780">
    <property type="entry name" value="LANTIREGPROT"/>
</dbReference>
<dbReference type="CDD" id="cd06225">
    <property type="entry name" value="HAMP"/>
    <property type="match status" value="1"/>
</dbReference>
<evidence type="ECO:0000259" key="14">
    <source>
        <dbReference type="PROSITE" id="PS50885"/>
    </source>
</evidence>
<dbReference type="AlphaFoldDB" id="A0A7Y0U0K6"/>
<evidence type="ECO:0000256" key="1">
    <source>
        <dbReference type="ARBA" id="ARBA00000085"/>
    </source>
</evidence>
<name>A0A7Y0U0K6_9ACTO</name>
<comment type="caution">
    <text evidence="15">The sequence shown here is derived from an EMBL/GenBank/DDBJ whole genome shotgun (WGS) entry which is preliminary data.</text>
</comment>
<evidence type="ECO:0000259" key="13">
    <source>
        <dbReference type="PROSITE" id="PS50109"/>
    </source>
</evidence>
<keyword evidence="4" id="KW-1003">Cell membrane</keyword>
<keyword evidence="8" id="KW-0547">Nucleotide-binding</keyword>
<dbReference type="PANTHER" id="PTHR44936">
    <property type="entry name" value="SENSOR PROTEIN CREC"/>
    <property type="match status" value="1"/>
</dbReference>
<evidence type="ECO:0000256" key="2">
    <source>
        <dbReference type="ARBA" id="ARBA00004651"/>
    </source>
</evidence>
<evidence type="ECO:0000256" key="9">
    <source>
        <dbReference type="ARBA" id="ARBA00022777"/>
    </source>
</evidence>
<keyword evidence="12" id="KW-0472">Membrane</keyword>
<dbReference type="InterPro" id="IPR003661">
    <property type="entry name" value="HisK_dim/P_dom"/>
</dbReference>
<evidence type="ECO:0000256" key="3">
    <source>
        <dbReference type="ARBA" id="ARBA00012438"/>
    </source>
</evidence>
<dbReference type="GO" id="GO:0005886">
    <property type="term" value="C:plasma membrane"/>
    <property type="evidence" value="ECO:0007669"/>
    <property type="project" value="UniProtKB-SubCell"/>
</dbReference>
<keyword evidence="10" id="KW-0067">ATP-binding</keyword>
<evidence type="ECO:0000313" key="16">
    <source>
        <dbReference type="Proteomes" id="UP000578252"/>
    </source>
</evidence>
<dbReference type="InterPro" id="IPR050980">
    <property type="entry name" value="2C_sensor_his_kinase"/>
</dbReference>
<dbReference type="CDD" id="cd00082">
    <property type="entry name" value="HisKA"/>
    <property type="match status" value="1"/>
</dbReference>
<dbReference type="GO" id="GO:0005524">
    <property type="term" value="F:ATP binding"/>
    <property type="evidence" value="ECO:0007669"/>
    <property type="project" value="UniProtKB-KW"/>
</dbReference>
<evidence type="ECO:0000256" key="6">
    <source>
        <dbReference type="ARBA" id="ARBA00022679"/>
    </source>
</evidence>
<evidence type="ECO:0000256" key="8">
    <source>
        <dbReference type="ARBA" id="ARBA00022741"/>
    </source>
</evidence>
<dbReference type="Pfam" id="PF00672">
    <property type="entry name" value="HAMP"/>
    <property type="match status" value="1"/>
</dbReference>
<evidence type="ECO:0000256" key="7">
    <source>
        <dbReference type="ARBA" id="ARBA00022692"/>
    </source>
</evidence>
<dbReference type="InterPro" id="IPR003660">
    <property type="entry name" value="HAMP_dom"/>
</dbReference>
<dbReference type="Pfam" id="PF00512">
    <property type="entry name" value="HisKA"/>
    <property type="match status" value="1"/>
</dbReference>
<proteinExistence type="predicted"/>
<dbReference type="InterPro" id="IPR008358">
    <property type="entry name" value="Sig_transdc_His_kin/Pase_MprB"/>
</dbReference>
<keyword evidence="6" id="KW-0808">Transferase</keyword>
<dbReference type="EC" id="2.7.13.3" evidence="3"/>
<feature type="transmembrane region" description="Helical" evidence="12">
    <location>
        <begin position="22"/>
        <end position="41"/>
    </location>
</feature>
<evidence type="ECO:0000256" key="4">
    <source>
        <dbReference type="ARBA" id="ARBA00022475"/>
    </source>
</evidence>
<evidence type="ECO:0000256" key="5">
    <source>
        <dbReference type="ARBA" id="ARBA00022553"/>
    </source>
</evidence>
<dbReference type="CDD" id="cd00075">
    <property type="entry name" value="HATPase"/>
    <property type="match status" value="1"/>
</dbReference>
<keyword evidence="7 12" id="KW-0812">Transmembrane</keyword>
<evidence type="ECO:0000256" key="11">
    <source>
        <dbReference type="ARBA" id="ARBA00022989"/>
    </source>
</evidence>
<dbReference type="Pfam" id="PF02518">
    <property type="entry name" value="HATPase_c"/>
    <property type="match status" value="1"/>
</dbReference>
<dbReference type="Proteomes" id="UP000578252">
    <property type="component" value="Unassembled WGS sequence"/>
</dbReference>
<dbReference type="InterPro" id="IPR036890">
    <property type="entry name" value="HATPase_C_sf"/>
</dbReference>
<dbReference type="SUPFAM" id="SSF55874">
    <property type="entry name" value="ATPase domain of HSP90 chaperone/DNA topoisomerase II/histidine kinase"/>
    <property type="match status" value="1"/>
</dbReference>